<gene>
    <name evidence="12" type="ORF">ERICIII_01971</name>
</gene>
<accession>A0A2L1UDI1</accession>
<keyword evidence="5" id="KW-0808">Transferase</keyword>
<comment type="function">
    <text evidence="8">The phosphoenolpyruvate-dependent sugar phosphotransferase system (sugar PTS), a major carbohydrate active transport system, catalyzes the phosphorylation of incoming sugar substrates concomitantly with their translocation across the cell membrane. The enzyme II UlaABC PTS system is involved in ascorbate transport.</text>
</comment>
<dbReference type="Gene3D" id="3.40.930.10">
    <property type="entry name" value="Mannitol-specific EII, Chain A"/>
    <property type="match status" value="1"/>
</dbReference>
<keyword evidence="6" id="KW-0598">Phosphotransferase system</keyword>
<evidence type="ECO:0000256" key="7">
    <source>
        <dbReference type="ARBA" id="ARBA00022777"/>
    </source>
</evidence>
<dbReference type="PANTHER" id="PTHR36203:SF1">
    <property type="entry name" value="ASCORBATE-SPECIFIC PTS SYSTEM EIIA COMPONENT"/>
    <property type="match status" value="1"/>
</dbReference>
<dbReference type="Proteomes" id="UP000239833">
    <property type="component" value="Chromosome"/>
</dbReference>
<sequence length="156" mass="16969">MLDLKQSLIENDSVVLNESAETWQEAIAKATEPLIRSGAVEPKYTQAIIDSTEHHGPYYILTPGMAMPHARPKDGVNRDAFSLVTLKKPVVFSDGKEVQVLVTLAATSPSIHSSIAIPQIVALFDVPDILERLVAATSVDDILLMVDQADTSTYLK</sequence>
<dbReference type="CDD" id="cd00211">
    <property type="entry name" value="PTS_IIA_fru"/>
    <property type="match status" value="1"/>
</dbReference>
<evidence type="ECO:0000259" key="11">
    <source>
        <dbReference type="PROSITE" id="PS51094"/>
    </source>
</evidence>
<name>A0A2L1UDI1_9BACL</name>
<keyword evidence="7" id="KW-0418">Kinase</keyword>
<evidence type="ECO:0000256" key="2">
    <source>
        <dbReference type="ARBA" id="ARBA00022448"/>
    </source>
</evidence>
<dbReference type="RefSeq" id="WP_077997410.1">
    <property type="nucleotide sequence ID" value="NZ_CP019655.1"/>
</dbReference>
<dbReference type="GO" id="GO:0005737">
    <property type="term" value="C:cytoplasm"/>
    <property type="evidence" value="ECO:0007669"/>
    <property type="project" value="UniProtKB-SubCell"/>
</dbReference>
<dbReference type="Pfam" id="PF00359">
    <property type="entry name" value="PTS_EIIA_2"/>
    <property type="match status" value="1"/>
</dbReference>
<evidence type="ECO:0000256" key="8">
    <source>
        <dbReference type="ARBA" id="ARBA00037387"/>
    </source>
</evidence>
<keyword evidence="3" id="KW-0963">Cytoplasm</keyword>
<dbReference type="PROSITE" id="PS51094">
    <property type="entry name" value="PTS_EIIA_TYPE_2"/>
    <property type="match status" value="1"/>
</dbReference>
<keyword evidence="4" id="KW-0597">Phosphoprotein</keyword>
<proteinExistence type="predicted"/>
<feature type="domain" description="PTS EIIA type-2" evidence="11">
    <location>
        <begin position="7"/>
        <end position="149"/>
    </location>
</feature>
<evidence type="ECO:0000256" key="6">
    <source>
        <dbReference type="ARBA" id="ARBA00022683"/>
    </source>
</evidence>
<evidence type="ECO:0000256" key="9">
    <source>
        <dbReference type="ARBA" id="ARBA00041175"/>
    </source>
</evidence>
<dbReference type="InterPro" id="IPR002178">
    <property type="entry name" value="PTS_EIIA_type-2_dom"/>
</dbReference>
<comment type="subcellular location">
    <subcellularLocation>
        <location evidence="1">Cytoplasm</location>
    </subcellularLocation>
</comment>
<evidence type="ECO:0000256" key="1">
    <source>
        <dbReference type="ARBA" id="ARBA00004496"/>
    </source>
</evidence>
<reference evidence="13" key="1">
    <citation type="submission" date="2017-02" db="EMBL/GenBank/DDBJ databases">
        <title>Delineation of Paenibacillus larvae strains originating from foulbrood outbreaks.</title>
        <authorList>
            <person name="Beims H."/>
            <person name="Bunk B."/>
            <person name="Sproeer C."/>
            <person name="Mohr K.I."/>
            <person name="Pradella S."/>
            <person name="Guenther G."/>
            <person name="Rohde M."/>
            <person name="von der Ohe W."/>
            <person name="Steinert M."/>
        </authorList>
    </citation>
    <scope>NUCLEOTIDE SEQUENCE [LARGE SCALE GENOMIC DNA]</scope>
    <source>
        <strain evidence="13">Eric_III</strain>
    </source>
</reference>
<dbReference type="SUPFAM" id="SSF55804">
    <property type="entry name" value="Phoshotransferase/anion transport protein"/>
    <property type="match status" value="1"/>
</dbReference>
<dbReference type="EMBL" id="CP019655">
    <property type="protein sequence ID" value="AVF26140.1"/>
    <property type="molecule type" value="Genomic_DNA"/>
</dbReference>
<dbReference type="GO" id="GO:0009401">
    <property type="term" value="P:phosphoenolpyruvate-dependent sugar phosphotransferase system"/>
    <property type="evidence" value="ECO:0007669"/>
    <property type="project" value="UniProtKB-KW"/>
</dbReference>
<dbReference type="InterPro" id="IPR051351">
    <property type="entry name" value="Ascorbate-PTS_EIIA_comp"/>
</dbReference>
<evidence type="ECO:0000313" key="12">
    <source>
        <dbReference type="EMBL" id="AVF26140.1"/>
    </source>
</evidence>
<dbReference type="AlphaFoldDB" id="A0A2L1UDI1"/>
<evidence type="ECO:0000256" key="5">
    <source>
        <dbReference type="ARBA" id="ARBA00022679"/>
    </source>
</evidence>
<evidence type="ECO:0000256" key="3">
    <source>
        <dbReference type="ARBA" id="ARBA00022490"/>
    </source>
</evidence>
<dbReference type="PANTHER" id="PTHR36203">
    <property type="entry name" value="ASCORBATE-SPECIFIC PTS SYSTEM EIIA COMPONENT"/>
    <property type="match status" value="1"/>
</dbReference>
<evidence type="ECO:0000256" key="10">
    <source>
        <dbReference type="ARBA" id="ARBA00042072"/>
    </source>
</evidence>
<dbReference type="GeneID" id="64218710"/>
<dbReference type="InterPro" id="IPR016152">
    <property type="entry name" value="PTrfase/Anion_transptr"/>
</dbReference>
<keyword evidence="2" id="KW-0813">Transport</keyword>
<protein>
    <recommendedName>
        <fullName evidence="9">Ascorbate-specific PTS system EIIA component</fullName>
    </recommendedName>
    <alternativeName>
        <fullName evidence="10">Ascorbate-specific phosphotransferase enzyme IIA component</fullName>
    </alternativeName>
</protein>
<evidence type="ECO:0000313" key="13">
    <source>
        <dbReference type="Proteomes" id="UP000239833"/>
    </source>
</evidence>
<dbReference type="GO" id="GO:0016301">
    <property type="term" value="F:kinase activity"/>
    <property type="evidence" value="ECO:0007669"/>
    <property type="project" value="UniProtKB-KW"/>
</dbReference>
<organism evidence="12 13">
    <name type="scientific">Paenibacillus larvae subsp. larvae</name>
    <dbReference type="NCBI Taxonomy" id="147375"/>
    <lineage>
        <taxon>Bacteria</taxon>
        <taxon>Bacillati</taxon>
        <taxon>Bacillota</taxon>
        <taxon>Bacilli</taxon>
        <taxon>Bacillales</taxon>
        <taxon>Paenibacillaceae</taxon>
        <taxon>Paenibacillus</taxon>
    </lineage>
</organism>
<evidence type="ECO:0000256" key="4">
    <source>
        <dbReference type="ARBA" id="ARBA00022553"/>
    </source>
</evidence>